<evidence type="ECO:0000313" key="2">
    <source>
        <dbReference type="Proteomes" id="UP001148662"/>
    </source>
</evidence>
<comment type="caution">
    <text evidence="1">The sequence shown here is derived from an EMBL/GenBank/DDBJ whole genome shotgun (WGS) entry which is preliminary data.</text>
</comment>
<reference evidence="1" key="1">
    <citation type="submission" date="2022-07" db="EMBL/GenBank/DDBJ databases">
        <title>Genome Sequence of Phlebia brevispora.</title>
        <authorList>
            <person name="Buettner E."/>
        </authorList>
    </citation>
    <scope>NUCLEOTIDE SEQUENCE</scope>
    <source>
        <strain evidence="1">MPL23</strain>
    </source>
</reference>
<protein>
    <submittedName>
        <fullName evidence="1">Uncharacterized protein</fullName>
    </submittedName>
</protein>
<keyword evidence="2" id="KW-1185">Reference proteome</keyword>
<accession>A0ACC1T1D5</accession>
<organism evidence="1 2">
    <name type="scientific">Phlebia brevispora</name>
    <dbReference type="NCBI Taxonomy" id="194682"/>
    <lineage>
        <taxon>Eukaryota</taxon>
        <taxon>Fungi</taxon>
        <taxon>Dikarya</taxon>
        <taxon>Basidiomycota</taxon>
        <taxon>Agaricomycotina</taxon>
        <taxon>Agaricomycetes</taxon>
        <taxon>Polyporales</taxon>
        <taxon>Meruliaceae</taxon>
        <taxon>Phlebia</taxon>
    </lineage>
</organism>
<name>A0ACC1T1D5_9APHY</name>
<dbReference type="EMBL" id="JANHOG010000876">
    <property type="protein sequence ID" value="KAJ3550923.1"/>
    <property type="molecule type" value="Genomic_DNA"/>
</dbReference>
<sequence length="924" mass="104019">MLVVVADIVDDVQSLLALREVQARGRRLPQATCNAWTHLHSCEESSLRRPSLLSGPLLQPHCSPPFPHLVYLRHHIRRLYQNILSAAPRRLGSALGLSITSGSPACMNRSAHGLNDVLYARCNFSEALVYHDWSKRMHTPATSLALTREADYSIPTLEGFCGFPSARALTRSLGSTLGCSCPPRAYSCPLKKPRAAILRRYPFLAEWDSLQFAFAFPRTTIGDRDYFHVPHVDAEFGGTAVEMSRSVLDGYNFGRQGWHLRDDMQPRLAHAELCTQWAKQRQNAREMQLLPIRERRYADIISRLETLGWAPELAAMKKHYVYDIPDYPGVMAAKMLTEKAWNKIQGPILERLNEVRSGVERQGRAAGSMPSHSVPAPKYKKTLLLFPYRVVMARSILVGIVTEYGLDPLTEHVRRNRIDQAELAPTSLEWKVDMVRYQRTSVRAGHAGGVPAALQLSRRITGVTGSSATWPGSISLNGLCLQVVLLSCVFTSLKVCQDFSFLIWLAAATLLLFCSTHHTTDAVSSRRLQLHLNGGIALDIQNHVPAKRWKSLSFIEDLLCNNCINTAILDACSPATLMKLAVSCRDAHAVIEAYIRIRFTLDRCLRPFFEDVPAFRRLQAEAAVLISGPAALQFFLCIPPSQQRRHVHKPGSLCNEYNVRCLNSDLDLYVHRDERIKVGKWLLESGYKFLSRPAQCADFLEAATSRLIDRAKAFDSSQFGIAAVFTFQKEPARIIQLITTVLPPLEVILFSHSSYELNVISYNTAWCLYPRSTLQKRQTLLLQPGGIESNALIQCTHLGFQFVASTPPNDPTFLYNHARWLGDQYTWTIKLDTAALNAVHKNLSFSLDRMSWRIVNTDGALIASSSLDLANLRLLMQKWCRRPFNPQFDTDLVVKGSVYGVRSLRRNKLIIPLYYVVLRTPAEF</sequence>
<proteinExistence type="predicted"/>
<gene>
    <name evidence="1" type="ORF">NM688_g4972</name>
</gene>
<dbReference type="Proteomes" id="UP001148662">
    <property type="component" value="Unassembled WGS sequence"/>
</dbReference>
<evidence type="ECO:0000313" key="1">
    <source>
        <dbReference type="EMBL" id="KAJ3550923.1"/>
    </source>
</evidence>